<dbReference type="Proteomes" id="UP000290244">
    <property type="component" value="Chromosome"/>
</dbReference>
<evidence type="ECO:0000313" key="2">
    <source>
        <dbReference type="Proteomes" id="UP000290244"/>
    </source>
</evidence>
<evidence type="ECO:0000313" key="1">
    <source>
        <dbReference type="EMBL" id="QBG35417.1"/>
    </source>
</evidence>
<protein>
    <submittedName>
        <fullName evidence="1">Uncharacterized protein</fullName>
    </submittedName>
</protein>
<dbReference type="EMBL" id="CP034759">
    <property type="protein sequence ID" value="QBG35417.1"/>
    <property type="molecule type" value="Genomic_DNA"/>
</dbReference>
<proteinExistence type="predicted"/>
<keyword evidence="2" id="KW-1185">Reference proteome</keyword>
<accession>A0A4P6P7N9</accession>
<sequence>MLTLSDEECIQLIKKRKCFHAEVNGGSFIVKIDEYTPLICAAIHNGQRLRAELSKLFLLSKQEKFYKEELCI</sequence>
<organism evidence="1 2">
    <name type="scientific">Litorilituus sediminis</name>
    <dbReference type="NCBI Taxonomy" id="718192"/>
    <lineage>
        <taxon>Bacteria</taxon>
        <taxon>Pseudomonadati</taxon>
        <taxon>Pseudomonadota</taxon>
        <taxon>Gammaproteobacteria</taxon>
        <taxon>Alteromonadales</taxon>
        <taxon>Colwelliaceae</taxon>
        <taxon>Litorilituus</taxon>
    </lineage>
</organism>
<dbReference type="AlphaFoldDB" id="A0A4P6P7N9"/>
<gene>
    <name evidence="1" type="ORF">EMK97_06635</name>
</gene>
<reference evidence="1 2" key="1">
    <citation type="submission" date="2018-12" db="EMBL/GenBank/DDBJ databases">
        <title>Complete genome of Litorilituus sediminis.</title>
        <authorList>
            <person name="Liu A."/>
            <person name="Rong J."/>
        </authorList>
    </citation>
    <scope>NUCLEOTIDE SEQUENCE [LARGE SCALE GENOMIC DNA]</scope>
    <source>
        <strain evidence="1 2">JCM 17549</strain>
    </source>
</reference>
<dbReference type="KEGG" id="lsd:EMK97_06635"/>
<dbReference type="RefSeq" id="WP_130600570.1">
    <property type="nucleotide sequence ID" value="NZ_CP034759.1"/>
</dbReference>
<name>A0A4P6P7N9_9GAMM</name>